<keyword evidence="4" id="KW-0735">Signal-anchor</keyword>
<comment type="caution">
    <text evidence="8">The sequence shown here is derived from an EMBL/GenBank/DDBJ whole genome shotgun (WGS) entry which is preliminary data.</text>
</comment>
<dbReference type="GO" id="GO:0000139">
    <property type="term" value="C:Golgi membrane"/>
    <property type="evidence" value="ECO:0007669"/>
    <property type="project" value="UniProtKB-SubCell"/>
</dbReference>
<keyword evidence="8" id="KW-0808">Transferase</keyword>
<dbReference type="InterPro" id="IPR040911">
    <property type="entry name" value="Exostosin_GT47"/>
</dbReference>
<feature type="region of interest" description="Disordered" evidence="6">
    <location>
        <begin position="101"/>
        <end position="128"/>
    </location>
</feature>
<dbReference type="EMBL" id="LSRQ01000210">
    <property type="protein sequence ID" value="OAY84573.1"/>
    <property type="molecule type" value="Genomic_DNA"/>
</dbReference>
<feature type="domain" description="Exostosin GT47" evidence="7">
    <location>
        <begin position="127"/>
        <end position="424"/>
    </location>
</feature>
<dbReference type="STRING" id="4615.A0A199W5V5"/>
<dbReference type="PANTHER" id="PTHR11062:SF229">
    <property type="entry name" value="GLUCURONOXYLAN GLUCURONOSYLTRANSFERASE IRX7-RELATED"/>
    <property type="match status" value="1"/>
</dbReference>
<evidence type="ECO:0000256" key="1">
    <source>
        <dbReference type="ARBA" id="ARBA00004323"/>
    </source>
</evidence>
<dbReference type="PANTHER" id="PTHR11062">
    <property type="entry name" value="EXOSTOSIN HEPARAN SULFATE GLYCOSYLTRANSFERASE -RELATED"/>
    <property type="match status" value="1"/>
</dbReference>
<feature type="compositionally biased region" description="Low complexity" evidence="6">
    <location>
        <begin position="114"/>
        <end position="127"/>
    </location>
</feature>
<protein>
    <submittedName>
        <fullName evidence="8">Putative glucuronosyltransferase</fullName>
    </submittedName>
</protein>
<dbReference type="InterPro" id="IPR004263">
    <property type="entry name" value="Exostosin"/>
</dbReference>
<comment type="subcellular location">
    <subcellularLocation>
        <location evidence="1">Golgi apparatus membrane</location>
        <topology evidence="1">Single-pass type II membrane protein</topology>
    </subcellularLocation>
</comment>
<evidence type="ECO:0000256" key="2">
    <source>
        <dbReference type="ARBA" id="ARBA00010271"/>
    </source>
</evidence>
<dbReference type="GO" id="GO:0016757">
    <property type="term" value="F:glycosyltransferase activity"/>
    <property type="evidence" value="ECO:0007669"/>
    <property type="project" value="UniProtKB-KW"/>
</dbReference>
<name>A0A199W5V5_ANACO</name>
<sequence>MSFFFPNHHSSSSSSSSRMKLLPRRTHHFPHHHHHHHQHHHHRRSQYLEKLKKYYKWLLWLSLSLYLFFSTATSSSPSFLLLLPLPLPPLRTTLPLKTTPRAALSDNPIATTNSSSTSSASSSSSSSPPLRIYVYDLPARYNRDWLSNPRCGSHLFAAEVAIHEALLAHGDRALDPADADLFFVPVYVSCNFSTPTGLPSLRHARPLLSSAVRLLSSRFPFWNLSRGRDHLFVASHDFAACFHPMEDVAVADGIPDFLRHSILLQTFGSRRPHPCQQAAHVVIPPYVSPDIALHLPPDPAAVPRDIWAFFRGKMEVHPKNISGRFYSKKVRTEILERYGGNPRFYLKRKRYAGYRAEIARSVFCLCPLGWAPWSPRLVEAVVLGCVPVVIADDIRLPFPEVVRWEEISLAVPERDVARLEAVLDHVAATNLSEIQRNLWDPAKRRALLFHRPMEEGDATWQAMRELRAMLGRSRRRRRPRGESGADTWRR</sequence>
<dbReference type="Pfam" id="PF03016">
    <property type="entry name" value="Exostosin_GT47"/>
    <property type="match status" value="1"/>
</dbReference>
<accession>A0A199W5V5</accession>
<dbReference type="AlphaFoldDB" id="A0A199W5V5"/>
<feature type="region of interest" description="Disordered" evidence="6">
    <location>
        <begin position="1"/>
        <end position="20"/>
    </location>
</feature>
<evidence type="ECO:0000256" key="5">
    <source>
        <dbReference type="ARBA" id="ARBA00023034"/>
    </source>
</evidence>
<evidence type="ECO:0000256" key="3">
    <source>
        <dbReference type="ARBA" id="ARBA00022676"/>
    </source>
</evidence>
<dbReference type="Proteomes" id="UP000092600">
    <property type="component" value="Unassembled WGS sequence"/>
</dbReference>
<dbReference type="GO" id="GO:0010417">
    <property type="term" value="P:glucuronoxylan biosynthetic process"/>
    <property type="evidence" value="ECO:0007669"/>
    <property type="project" value="TreeGrafter"/>
</dbReference>
<keyword evidence="5" id="KW-0333">Golgi apparatus</keyword>
<reference evidence="8 9" key="1">
    <citation type="journal article" date="2016" name="DNA Res.">
        <title>The draft genome of MD-2 pineapple using hybrid error correction of long reads.</title>
        <authorList>
            <person name="Redwan R.M."/>
            <person name="Saidin A."/>
            <person name="Kumar S.V."/>
        </authorList>
    </citation>
    <scope>NUCLEOTIDE SEQUENCE [LARGE SCALE GENOMIC DNA]</scope>
    <source>
        <strain evidence="9">cv. MD2</strain>
        <tissue evidence="8">Leaf</tissue>
    </source>
</reference>
<comment type="similarity">
    <text evidence="2">Belongs to the glycosyltransferase 47 family.</text>
</comment>
<evidence type="ECO:0000256" key="6">
    <source>
        <dbReference type="SAM" id="MobiDB-lite"/>
    </source>
</evidence>
<evidence type="ECO:0000313" key="9">
    <source>
        <dbReference type="Proteomes" id="UP000092600"/>
    </source>
</evidence>
<organism evidence="8 9">
    <name type="scientific">Ananas comosus</name>
    <name type="common">Pineapple</name>
    <name type="synonym">Ananas ananas</name>
    <dbReference type="NCBI Taxonomy" id="4615"/>
    <lineage>
        <taxon>Eukaryota</taxon>
        <taxon>Viridiplantae</taxon>
        <taxon>Streptophyta</taxon>
        <taxon>Embryophyta</taxon>
        <taxon>Tracheophyta</taxon>
        <taxon>Spermatophyta</taxon>
        <taxon>Magnoliopsida</taxon>
        <taxon>Liliopsida</taxon>
        <taxon>Poales</taxon>
        <taxon>Bromeliaceae</taxon>
        <taxon>Bromelioideae</taxon>
        <taxon>Ananas</taxon>
    </lineage>
</organism>
<evidence type="ECO:0000256" key="4">
    <source>
        <dbReference type="ARBA" id="ARBA00022968"/>
    </source>
</evidence>
<gene>
    <name evidence="8" type="ORF">ACMD2_03605</name>
</gene>
<keyword evidence="4" id="KW-0812">Transmembrane</keyword>
<evidence type="ECO:0000259" key="7">
    <source>
        <dbReference type="Pfam" id="PF03016"/>
    </source>
</evidence>
<proteinExistence type="inferred from homology"/>
<keyword evidence="3" id="KW-0328">Glycosyltransferase</keyword>
<evidence type="ECO:0000313" key="8">
    <source>
        <dbReference type="EMBL" id="OAY84573.1"/>
    </source>
</evidence>